<organism evidence="3">
    <name type="scientific">Melampsora larici-populina (strain 98AG31 / pathotype 3-4-7)</name>
    <name type="common">Poplar leaf rust fungus</name>
    <dbReference type="NCBI Taxonomy" id="747676"/>
    <lineage>
        <taxon>Eukaryota</taxon>
        <taxon>Fungi</taxon>
        <taxon>Dikarya</taxon>
        <taxon>Basidiomycota</taxon>
        <taxon>Pucciniomycotina</taxon>
        <taxon>Pucciniomycetes</taxon>
        <taxon>Pucciniales</taxon>
        <taxon>Melampsoraceae</taxon>
        <taxon>Melampsora</taxon>
    </lineage>
</organism>
<dbReference type="HOGENOM" id="CLU_739829_0_0_1"/>
<dbReference type="RefSeq" id="XP_007411023.1">
    <property type="nucleotide sequence ID" value="XM_007410961.1"/>
</dbReference>
<feature type="compositionally biased region" description="Low complexity" evidence="1">
    <location>
        <begin position="62"/>
        <end position="74"/>
    </location>
</feature>
<dbReference type="InParanoid" id="F4RPI3"/>
<protein>
    <submittedName>
        <fullName evidence="2">Uncharacterized protein</fullName>
    </submittedName>
</protein>
<reference evidence="3" key="1">
    <citation type="journal article" date="2011" name="Proc. Natl. Acad. Sci. U.S.A.">
        <title>Obligate biotrophy features unraveled by the genomic analysis of rust fungi.</title>
        <authorList>
            <person name="Duplessis S."/>
            <person name="Cuomo C.A."/>
            <person name="Lin Y.-C."/>
            <person name="Aerts A."/>
            <person name="Tisserant E."/>
            <person name="Veneault-Fourrey C."/>
            <person name="Joly D.L."/>
            <person name="Hacquard S."/>
            <person name="Amselem J."/>
            <person name="Cantarel B.L."/>
            <person name="Chiu R."/>
            <person name="Coutinho P.M."/>
            <person name="Feau N."/>
            <person name="Field M."/>
            <person name="Frey P."/>
            <person name="Gelhaye E."/>
            <person name="Goldberg J."/>
            <person name="Grabherr M.G."/>
            <person name="Kodira C.D."/>
            <person name="Kohler A."/>
            <person name="Kuees U."/>
            <person name="Lindquist E.A."/>
            <person name="Lucas S.M."/>
            <person name="Mago R."/>
            <person name="Mauceli E."/>
            <person name="Morin E."/>
            <person name="Murat C."/>
            <person name="Pangilinan J.L."/>
            <person name="Park R."/>
            <person name="Pearson M."/>
            <person name="Quesneville H."/>
            <person name="Rouhier N."/>
            <person name="Sakthikumar S."/>
            <person name="Salamov A.A."/>
            <person name="Schmutz J."/>
            <person name="Selles B."/>
            <person name="Shapiro H."/>
            <person name="Tanguay P."/>
            <person name="Tuskan G.A."/>
            <person name="Henrissat B."/>
            <person name="Van de Peer Y."/>
            <person name="Rouze P."/>
            <person name="Ellis J.G."/>
            <person name="Dodds P.N."/>
            <person name="Schein J.E."/>
            <person name="Zhong S."/>
            <person name="Hamelin R.C."/>
            <person name="Grigoriev I.V."/>
            <person name="Szabo L.J."/>
            <person name="Martin F."/>
        </authorList>
    </citation>
    <scope>NUCLEOTIDE SEQUENCE [LARGE SCALE GENOMIC DNA]</scope>
    <source>
        <strain evidence="3">98AG31 / pathotype 3-4-7</strain>
    </source>
</reference>
<dbReference type="KEGG" id="mlr:MELLADRAFT_116746"/>
<dbReference type="VEuPathDB" id="FungiDB:MELLADRAFT_116746"/>
<sequence length="318" mass="35754">MPKTKMKKRTQYEDRLSPLPASFEPAPSGRSVRRKHQPSAQHAALAPSTSQAQKNSNRSKKTNNNNSNAATSSAVPSTHPTNHPTFVQPHVLTNSQKTYLNQVVESLNLSSESHKQVLKICEDTRPENQFIGTIGFLSYIQQTVESGLANRPLALQSTAVNSWKPSDVLKKYIKSKDTEFIAAQYPPGYGTPDGSAATKAVNDWANRLATDTRSRLRNTLLTNVKPSGKTKPTHPMPSLKRLVHHTFILQTDPRTEDQLFEHVSKDFKHRLAFLRLHAVHTYQIPSTDHKYCVWNSVDDTLEFLKIQKAEHGKLYKEA</sequence>
<accession>F4RPI3</accession>
<gene>
    <name evidence="2" type="ORF">MELLADRAFT_116746</name>
</gene>
<evidence type="ECO:0000313" key="3">
    <source>
        <dbReference type="Proteomes" id="UP000001072"/>
    </source>
</evidence>
<evidence type="ECO:0000313" key="2">
    <source>
        <dbReference type="EMBL" id="EGG05534.1"/>
    </source>
</evidence>
<dbReference type="EMBL" id="GL883112">
    <property type="protein sequence ID" value="EGG05534.1"/>
    <property type="molecule type" value="Genomic_DNA"/>
</dbReference>
<dbReference type="OrthoDB" id="10391677at2759"/>
<dbReference type="AlphaFoldDB" id="F4RPI3"/>
<feature type="compositionally biased region" description="Polar residues" evidence="1">
    <location>
        <begin position="75"/>
        <end position="88"/>
    </location>
</feature>
<evidence type="ECO:0000256" key="1">
    <source>
        <dbReference type="SAM" id="MobiDB-lite"/>
    </source>
</evidence>
<dbReference type="GeneID" id="18925878"/>
<keyword evidence="3" id="KW-1185">Reference proteome</keyword>
<feature type="region of interest" description="Disordered" evidence="1">
    <location>
        <begin position="1"/>
        <end position="88"/>
    </location>
</feature>
<proteinExistence type="predicted"/>
<name>F4RPI3_MELLP</name>
<dbReference type="Proteomes" id="UP000001072">
    <property type="component" value="Unassembled WGS sequence"/>
</dbReference>